<dbReference type="InterPro" id="IPR052374">
    <property type="entry name" value="SERAC1"/>
</dbReference>
<dbReference type="PROSITE" id="PS00678">
    <property type="entry name" value="WD_REPEATS_1"/>
    <property type="match status" value="1"/>
</dbReference>
<dbReference type="GO" id="GO:0005783">
    <property type="term" value="C:endoplasmic reticulum"/>
    <property type="evidence" value="ECO:0007669"/>
    <property type="project" value="UniProtKB-SubCell"/>
</dbReference>
<dbReference type="PROSITE" id="PS50294">
    <property type="entry name" value="WD_REPEATS_REGION"/>
    <property type="match status" value="1"/>
</dbReference>
<dbReference type="Gene3D" id="3.40.50.1820">
    <property type="entry name" value="alpha/beta hydrolase"/>
    <property type="match status" value="1"/>
</dbReference>
<evidence type="ECO:0000313" key="12">
    <source>
        <dbReference type="EMBL" id="KAH7025299.1"/>
    </source>
</evidence>
<keyword evidence="4 9" id="KW-0853">WD repeat</keyword>
<evidence type="ECO:0000256" key="9">
    <source>
        <dbReference type="PROSITE-ProRule" id="PRU00221"/>
    </source>
</evidence>
<sequence>MAWVSKVHLASLAVVLASVMLSPVVFVLRLFRRNRESRPDGLQVVSDPKDAKFEIVAVHGLGAHPEYTWRCQAPANSTDAASVQRVHLLKDLLLPDFPAARILSFAHNSDWLINAPVKTAQEIGYMLLQQLKCHRSRHPRIPIIFIGHSFGGIIIKEALCQPGDDSQDIADDTCGIVFLGTPHQGSPVSVFGAAAAFLTGFLGSKNTLLLSLRNHRLQLADLEIRFRRRMNLTESRRQKTEIVSFCESMDTYLLGWLWIGPIVTPDSAQGYAAQIISIDTDHSGLNKCSRREDQLYTELKKVLDRLKPTSEPTLNANQRYVVANLKVAEGATFDSKTEEHEARCLDGTRTGVLQQIYKWANDREGKCIYWLQGQAGTGKSTISRTVAHEFAARERLGASFFFKRGEGDRGGASRFFTTVAAQLACRIPSMAEHMRNAIEADPSINEKSIRDQFKKLLLEPLRGALDSQTPLRTMVVLIDALDECDQERQGRDVTNIIGLLPEAKLLSVRLRFFVTSRPELPIRLGFKDISGSYEDLILHQIPQPDIEHDITAFLEHEFTEIRKCYNKSVTPNRQLPPNWPGAATVQKLVDMAIPLFIVAATVCRFIQNRNIGGPKEQLAKILEYQASRKSNLDAIYLPVLEQLLVGLPESEKCQVTERFKQFIGSIVLLAHPLSTSSLARLLAVPLDAIEYQLDLLHSVLSIPSDSGMPVRLLHLSFRDFLVDPEKGKEQDKYPFWVDGRQAHERLATQCLQLLSTGDTLKRDICGLRLAGTRRSEVKQRIIDDGLPPEVQYACRYWTYHWKESKCRIRDGDLADRFLTDHLLHWLEALGLLGRVSESIGMVDDLLGLLDREKSSNIFAFLIDTRRVILNHCSVIDASPLQVYSSAIVFAPQQSVVRKRFRNQFPAWLSLPPQVDSDWGACTATLEGHSDSVSSVVFSHDATKLASASDDKTIKLWDVATGACKATATLDVSTYITHLAFGATGSSLSTSIGTFTLSSASPLASSPSPLLISATPTTVPSVSTPLPQFVDRRGVGLSKDRTWVTWNSHQVLWLPQAYRPGSSSVVESTLAIGCPSGRVIFVAISPGQDHCI</sequence>
<dbReference type="SMART" id="SM00320">
    <property type="entry name" value="WD40"/>
    <property type="match status" value="1"/>
</dbReference>
<dbReference type="InterPro" id="IPR027417">
    <property type="entry name" value="P-loop_NTPase"/>
</dbReference>
<keyword evidence="6" id="KW-0256">Endoplasmic reticulum</keyword>
<evidence type="ECO:0000256" key="6">
    <source>
        <dbReference type="ARBA" id="ARBA00022824"/>
    </source>
</evidence>
<dbReference type="Proteomes" id="UP000756346">
    <property type="component" value="Unassembled WGS sequence"/>
</dbReference>
<gene>
    <name evidence="12" type="ORF">B0I36DRAFT_251348</name>
</gene>
<dbReference type="OrthoDB" id="674604at2759"/>
<dbReference type="InterPro" id="IPR001680">
    <property type="entry name" value="WD40_rpt"/>
</dbReference>
<evidence type="ECO:0000256" key="2">
    <source>
        <dbReference type="ARBA" id="ARBA00004240"/>
    </source>
</evidence>
<dbReference type="InterPro" id="IPR015943">
    <property type="entry name" value="WD40/YVTN_repeat-like_dom_sf"/>
</dbReference>
<evidence type="ECO:0000256" key="10">
    <source>
        <dbReference type="SAM" id="Phobius"/>
    </source>
</evidence>
<dbReference type="InterPro" id="IPR029058">
    <property type="entry name" value="AB_hydrolase_fold"/>
</dbReference>
<name>A0A9P9BLV8_9PEZI</name>
<proteinExistence type="predicted"/>
<dbReference type="InterPro" id="IPR056884">
    <property type="entry name" value="NPHP3-like_N"/>
</dbReference>
<dbReference type="Gene3D" id="3.40.50.300">
    <property type="entry name" value="P-loop containing nucleotide triphosphate hydrolases"/>
    <property type="match status" value="1"/>
</dbReference>
<dbReference type="GeneID" id="70180154"/>
<feature type="transmembrane region" description="Helical" evidence="10">
    <location>
        <begin position="12"/>
        <end position="31"/>
    </location>
</feature>
<dbReference type="PROSITE" id="PS50837">
    <property type="entry name" value="NACHT"/>
    <property type="match status" value="1"/>
</dbReference>
<feature type="repeat" description="WD" evidence="9">
    <location>
        <begin position="925"/>
        <end position="966"/>
    </location>
</feature>
<comment type="caution">
    <text evidence="12">The sequence shown here is derived from an EMBL/GenBank/DDBJ whole genome shotgun (WGS) entry which is preliminary data.</text>
</comment>
<dbReference type="Pfam" id="PF00400">
    <property type="entry name" value="WD40"/>
    <property type="match status" value="1"/>
</dbReference>
<dbReference type="RefSeq" id="XP_046008847.1">
    <property type="nucleotide sequence ID" value="XM_046150608.1"/>
</dbReference>
<keyword evidence="10" id="KW-1133">Transmembrane helix</keyword>
<evidence type="ECO:0000256" key="3">
    <source>
        <dbReference type="ARBA" id="ARBA00004370"/>
    </source>
</evidence>
<evidence type="ECO:0000256" key="4">
    <source>
        <dbReference type="ARBA" id="ARBA00022574"/>
    </source>
</evidence>
<evidence type="ECO:0000256" key="7">
    <source>
        <dbReference type="ARBA" id="ARBA00023128"/>
    </source>
</evidence>
<evidence type="ECO:0000256" key="8">
    <source>
        <dbReference type="ARBA" id="ARBA00023136"/>
    </source>
</evidence>
<dbReference type="GO" id="GO:0005739">
    <property type="term" value="C:mitochondrion"/>
    <property type="evidence" value="ECO:0007669"/>
    <property type="project" value="UniProtKB-SubCell"/>
</dbReference>
<organism evidence="12 13">
    <name type="scientific">Microdochium trichocladiopsis</name>
    <dbReference type="NCBI Taxonomy" id="1682393"/>
    <lineage>
        <taxon>Eukaryota</taxon>
        <taxon>Fungi</taxon>
        <taxon>Dikarya</taxon>
        <taxon>Ascomycota</taxon>
        <taxon>Pezizomycotina</taxon>
        <taxon>Sordariomycetes</taxon>
        <taxon>Xylariomycetidae</taxon>
        <taxon>Xylariales</taxon>
        <taxon>Microdochiaceae</taxon>
        <taxon>Microdochium</taxon>
    </lineage>
</organism>
<dbReference type="Pfam" id="PF24883">
    <property type="entry name" value="NPHP3_N"/>
    <property type="match status" value="1"/>
</dbReference>
<dbReference type="SUPFAM" id="SSF53474">
    <property type="entry name" value="alpha/beta-Hydrolases"/>
    <property type="match status" value="1"/>
</dbReference>
<keyword evidence="10" id="KW-0812">Transmembrane</keyword>
<dbReference type="EMBL" id="JAGTJQ010000009">
    <property type="protein sequence ID" value="KAH7025299.1"/>
    <property type="molecule type" value="Genomic_DNA"/>
</dbReference>
<dbReference type="PANTHER" id="PTHR48182">
    <property type="entry name" value="PROTEIN SERAC1"/>
    <property type="match status" value="1"/>
</dbReference>
<evidence type="ECO:0000313" key="13">
    <source>
        <dbReference type="Proteomes" id="UP000756346"/>
    </source>
</evidence>
<dbReference type="InterPro" id="IPR036322">
    <property type="entry name" value="WD40_repeat_dom_sf"/>
</dbReference>
<keyword evidence="13" id="KW-1185">Reference proteome</keyword>
<protein>
    <recommendedName>
        <fullName evidence="11">NACHT domain-containing protein</fullName>
    </recommendedName>
</protein>
<accession>A0A9P9BLV8</accession>
<feature type="domain" description="NACHT" evidence="11">
    <location>
        <begin position="367"/>
        <end position="518"/>
    </location>
</feature>
<dbReference type="InterPro" id="IPR007111">
    <property type="entry name" value="NACHT_NTPase"/>
</dbReference>
<dbReference type="Gene3D" id="2.130.10.10">
    <property type="entry name" value="YVTN repeat-like/Quinoprotein amine dehydrogenase"/>
    <property type="match status" value="1"/>
</dbReference>
<dbReference type="AlphaFoldDB" id="A0A9P9BLV8"/>
<dbReference type="InterPro" id="IPR019775">
    <property type="entry name" value="WD40_repeat_CS"/>
</dbReference>
<keyword evidence="8 10" id="KW-0472">Membrane</keyword>
<evidence type="ECO:0000256" key="1">
    <source>
        <dbReference type="ARBA" id="ARBA00004173"/>
    </source>
</evidence>
<dbReference type="SUPFAM" id="SSF50978">
    <property type="entry name" value="WD40 repeat-like"/>
    <property type="match status" value="1"/>
</dbReference>
<evidence type="ECO:0000259" key="11">
    <source>
        <dbReference type="PROSITE" id="PS50837"/>
    </source>
</evidence>
<evidence type="ECO:0000256" key="5">
    <source>
        <dbReference type="ARBA" id="ARBA00022737"/>
    </source>
</evidence>
<keyword evidence="7" id="KW-0496">Mitochondrion</keyword>
<dbReference type="PANTHER" id="PTHR48182:SF2">
    <property type="entry name" value="PROTEIN SERAC1"/>
    <property type="match status" value="1"/>
</dbReference>
<dbReference type="SUPFAM" id="SSF52540">
    <property type="entry name" value="P-loop containing nucleoside triphosphate hydrolases"/>
    <property type="match status" value="1"/>
</dbReference>
<comment type="subcellular location">
    <subcellularLocation>
        <location evidence="2">Endoplasmic reticulum</location>
    </subcellularLocation>
    <subcellularLocation>
        <location evidence="3">Membrane</location>
    </subcellularLocation>
    <subcellularLocation>
        <location evidence="1">Mitochondrion</location>
    </subcellularLocation>
</comment>
<reference evidence="12" key="1">
    <citation type="journal article" date="2021" name="Nat. Commun.">
        <title>Genetic determinants of endophytism in the Arabidopsis root mycobiome.</title>
        <authorList>
            <person name="Mesny F."/>
            <person name="Miyauchi S."/>
            <person name="Thiergart T."/>
            <person name="Pickel B."/>
            <person name="Atanasova L."/>
            <person name="Karlsson M."/>
            <person name="Huettel B."/>
            <person name="Barry K.W."/>
            <person name="Haridas S."/>
            <person name="Chen C."/>
            <person name="Bauer D."/>
            <person name="Andreopoulos W."/>
            <person name="Pangilinan J."/>
            <person name="LaButti K."/>
            <person name="Riley R."/>
            <person name="Lipzen A."/>
            <person name="Clum A."/>
            <person name="Drula E."/>
            <person name="Henrissat B."/>
            <person name="Kohler A."/>
            <person name="Grigoriev I.V."/>
            <person name="Martin F.M."/>
            <person name="Hacquard S."/>
        </authorList>
    </citation>
    <scope>NUCLEOTIDE SEQUENCE</scope>
    <source>
        <strain evidence="12">MPI-CAGE-CH-0230</strain>
    </source>
</reference>
<dbReference type="PROSITE" id="PS50082">
    <property type="entry name" value="WD_REPEATS_2"/>
    <property type="match status" value="1"/>
</dbReference>
<dbReference type="GO" id="GO:0016020">
    <property type="term" value="C:membrane"/>
    <property type="evidence" value="ECO:0007669"/>
    <property type="project" value="UniProtKB-SubCell"/>
</dbReference>
<keyword evidence="5" id="KW-0677">Repeat</keyword>